<dbReference type="EMBL" id="LR796188">
    <property type="protein sequence ID" value="CAB4125718.1"/>
    <property type="molecule type" value="Genomic_DNA"/>
</dbReference>
<name>A0A6J5KT59_9CAUD</name>
<evidence type="ECO:0000313" key="1">
    <source>
        <dbReference type="EMBL" id="CAB4125718.1"/>
    </source>
</evidence>
<gene>
    <name evidence="1" type="ORF">UFOVP54_209</name>
</gene>
<accession>A0A6J5KT59</accession>
<reference evidence="1" key="1">
    <citation type="submission" date="2020-04" db="EMBL/GenBank/DDBJ databases">
        <authorList>
            <person name="Chiriac C."/>
            <person name="Salcher M."/>
            <person name="Ghai R."/>
            <person name="Kavagutti S V."/>
        </authorList>
    </citation>
    <scope>NUCLEOTIDE SEQUENCE</scope>
</reference>
<proteinExistence type="predicted"/>
<organism evidence="1">
    <name type="scientific">uncultured Caudovirales phage</name>
    <dbReference type="NCBI Taxonomy" id="2100421"/>
    <lineage>
        <taxon>Viruses</taxon>
        <taxon>Duplodnaviria</taxon>
        <taxon>Heunggongvirae</taxon>
        <taxon>Uroviricota</taxon>
        <taxon>Caudoviricetes</taxon>
        <taxon>Peduoviridae</taxon>
        <taxon>Maltschvirus</taxon>
        <taxon>Maltschvirus maltsch</taxon>
    </lineage>
</organism>
<protein>
    <submittedName>
        <fullName evidence="1">Uncharacterized protein</fullName>
    </submittedName>
</protein>
<sequence length="366" mass="41544">MQELEKVDYTIPGTKLPTLPSGTRFLCSDWKRDGTIGQFTGPRDYFFSFGTTSKDGEEYIQADVVNYSGNNFYLIALSDIENLTKKQSTTPATEWTYGTYVVFIKPYGNSKIGDVDQIIEEPNSFNGPLSCTVCYCVKERTTTKDSEYTKWFATIKEATEFSKLITNKKQEMKTISYSDAQRIVNIACSTWKNTLFELWGKKIVLKQEVEISDIQYQNMRGACTSEQNKLFDEIFGVDKPKFEIGDWIVPLSPKEPNKGHGRGNRAYQVYNIEFDGVRVYNDQGLVDGNGGIDFDECRLATVEEIKAATAFPDGTPCLVRDTNLQEWKLRYANGKGEFYQDCTKSGGTIDWKYSMKLDMNNLPVGL</sequence>